<gene>
    <name evidence="6" type="primary">azoR</name>
    <name evidence="9" type="ORF">NLU14_10980</name>
</gene>
<comment type="cofactor">
    <cofactor evidence="6">
        <name>FMN</name>
        <dbReference type="ChEBI" id="CHEBI:58210"/>
    </cofactor>
    <text evidence="6">Binds 1 FMN per subunit.</text>
</comment>
<comment type="function">
    <text evidence="6">Quinone reductase that provides resistance to thiol-specific stress caused by electrophilic quinones.</text>
</comment>
<keyword evidence="3 6" id="KW-0560">Oxidoreductase</keyword>
<dbReference type="RefSeq" id="WP_275706366.1">
    <property type="nucleotide sequence ID" value="NZ_JANCMW010000006.1"/>
</dbReference>
<dbReference type="HAMAP" id="MF_01216">
    <property type="entry name" value="Azoreductase_type1"/>
    <property type="match status" value="1"/>
</dbReference>
<comment type="caution">
    <text evidence="6">Lacks conserved residue(s) required for the propagation of feature annotation.</text>
</comment>
<keyword evidence="10" id="KW-1185">Reference proteome</keyword>
<dbReference type="PANTHER" id="PTHR43741">
    <property type="entry name" value="FMN-DEPENDENT NADH-AZOREDUCTASE 1"/>
    <property type="match status" value="1"/>
</dbReference>
<evidence type="ECO:0000313" key="10">
    <source>
        <dbReference type="Proteomes" id="UP001143391"/>
    </source>
</evidence>
<evidence type="ECO:0000259" key="8">
    <source>
        <dbReference type="Pfam" id="PF02525"/>
    </source>
</evidence>
<evidence type="ECO:0000313" key="9">
    <source>
        <dbReference type="EMBL" id="MDF0750753.1"/>
    </source>
</evidence>
<evidence type="ECO:0000256" key="3">
    <source>
        <dbReference type="ARBA" id="ARBA00023002"/>
    </source>
</evidence>
<keyword evidence="4 6" id="KW-0520">NAD</keyword>
<evidence type="ECO:0000256" key="4">
    <source>
        <dbReference type="ARBA" id="ARBA00023027"/>
    </source>
</evidence>
<feature type="binding site" evidence="6">
    <location>
        <position position="10"/>
    </location>
    <ligand>
        <name>FMN</name>
        <dbReference type="ChEBI" id="CHEBI:58210"/>
    </ligand>
</feature>
<keyword evidence="2 6" id="KW-0288">FMN</keyword>
<keyword evidence="1 6" id="KW-0285">Flavoprotein</keyword>
<dbReference type="InterPro" id="IPR050104">
    <property type="entry name" value="FMN-dep_NADH:Q_OxRdtase_AzoR1"/>
</dbReference>
<comment type="catalytic activity">
    <reaction evidence="6">
        <text>2 a quinone + NADH + H(+) = 2 a 1,4-benzosemiquinone + NAD(+)</text>
        <dbReference type="Rhea" id="RHEA:65952"/>
        <dbReference type="ChEBI" id="CHEBI:15378"/>
        <dbReference type="ChEBI" id="CHEBI:57540"/>
        <dbReference type="ChEBI" id="CHEBI:57945"/>
        <dbReference type="ChEBI" id="CHEBI:132124"/>
        <dbReference type="ChEBI" id="CHEBI:134225"/>
    </reaction>
</comment>
<comment type="subunit">
    <text evidence="6">Homodimer.</text>
</comment>
<comment type="catalytic activity">
    <reaction evidence="5">
        <text>N,N-dimethyl-1,4-phenylenediamine + anthranilate + 2 NAD(+) = 2-(4-dimethylaminophenyl)diazenylbenzoate + 2 NADH + 2 H(+)</text>
        <dbReference type="Rhea" id="RHEA:55872"/>
        <dbReference type="ChEBI" id="CHEBI:15378"/>
        <dbReference type="ChEBI" id="CHEBI:15783"/>
        <dbReference type="ChEBI" id="CHEBI:16567"/>
        <dbReference type="ChEBI" id="CHEBI:57540"/>
        <dbReference type="ChEBI" id="CHEBI:57945"/>
        <dbReference type="ChEBI" id="CHEBI:71579"/>
        <dbReference type="EC" id="1.7.1.17"/>
    </reaction>
    <physiologicalReaction direction="right-to-left" evidence="5">
        <dbReference type="Rhea" id="RHEA:55874"/>
    </physiologicalReaction>
</comment>
<name>A0ABT5YAP6_9GAMM</name>
<feature type="region of interest" description="Disordered" evidence="7">
    <location>
        <begin position="1"/>
        <end position="28"/>
    </location>
</feature>
<dbReference type="InterPro" id="IPR023048">
    <property type="entry name" value="NADH:quinone_OxRdtase_FMN_depd"/>
</dbReference>
<dbReference type="Gene3D" id="3.40.50.360">
    <property type="match status" value="1"/>
</dbReference>
<dbReference type="EMBL" id="JANCMW010000006">
    <property type="protein sequence ID" value="MDF0750753.1"/>
    <property type="molecule type" value="Genomic_DNA"/>
</dbReference>
<dbReference type="EC" id="1.6.5.-" evidence="6"/>
<reference evidence="9" key="1">
    <citation type="submission" date="2022-07" db="EMBL/GenBank/DDBJ databases">
        <title>Marinobacter iranensis a new bacterium isolate from a hipersaline lake in Iran.</title>
        <authorList>
            <person name="Mohammad A.M.A."/>
            <person name="Cristina S.-P."/>
            <person name="Antonio V."/>
        </authorList>
    </citation>
    <scope>NUCLEOTIDE SEQUENCE</scope>
    <source>
        <strain evidence="9">71-i</strain>
    </source>
</reference>
<comment type="similarity">
    <text evidence="6">Belongs to the azoreductase type 1 family.</text>
</comment>
<organism evidence="9 10">
    <name type="scientific">Marinobacter iranensis</name>
    <dbReference type="NCBI Taxonomy" id="2962607"/>
    <lineage>
        <taxon>Bacteria</taxon>
        <taxon>Pseudomonadati</taxon>
        <taxon>Pseudomonadota</taxon>
        <taxon>Gammaproteobacteria</taxon>
        <taxon>Pseudomonadales</taxon>
        <taxon>Marinobacteraceae</taxon>
        <taxon>Marinobacter</taxon>
    </lineage>
</organism>
<dbReference type="SUPFAM" id="SSF52218">
    <property type="entry name" value="Flavoproteins"/>
    <property type="match status" value="1"/>
</dbReference>
<dbReference type="Pfam" id="PF02525">
    <property type="entry name" value="Flavodoxin_2"/>
    <property type="match status" value="1"/>
</dbReference>
<evidence type="ECO:0000256" key="5">
    <source>
        <dbReference type="ARBA" id="ARBA00048542"/>
    </source>
</evidence>
<evidence type="ECO:0000256" key="6">
    <source>
        <dbReference type="HAMAP-Rule" id="MF_01216"/>
    </source>
</evidence>
<comment type="function">
    <text evidence="6">Also exhibits azoreductase activity. Catalyzes the reductive cleavage of the azo bond in aromatic azo compounds to the corresponding amines.</text>
</comment>
<evidence type="ECO:0000256" key="1">
    <source>
        <dbReference type="ARBA" id="ARBA00022630"/>
    </source>
</evidence>
<proteinExistence type="inferred from homology"/>
<dbReference type="InterPro" id="IPR029039">
    <property type="entry name" value="Flavoprotein-like_sf"/>
</dbReference>
<comment type="caution">
    <text evidence="9">The sequence shown here is derived from an EMBL/GenBank/DDBJ whole genome shotgun (WGS) entry which is preliminary data.</text>
</comment>
<dbReference type="PANTHER" id="PTHR43741:SF2">
    <property type="entry name" value="FMN-DEPENDENT NADH:QUINONE OXIDOREDUCTASE"/>
    <property type="match status" value="1"/>
</dbReference>
<accession>A0ABT5YAP6</accession>
<protein>
    <recommendedName>
        <fullName evidence="6">FMN dependent NADH:quinone oxidoreductase</fullName>
        <ecNumber evidence="6">1.6.5.-</ecNumber>
    </recommendedName>
    <alternativeName>
        <fullName evidence="6">Azo-dye reductase</fullName>
    </alternativeName>
    <alternativeName>
        <fullName evidence="6">FMN-dependent NADH-azo compound oxidoreductase</fullName>
    </alternativeName>
    <alternativeName>
        <fullName evidence="6">FMN-dependent NADH-azoreductase</fullName>
        <ecNumber evidence="6">1.7.1.17</ecNumber>
    </alternativeName>
</protein>
<sequence>MTHILQLDASARPGRAGTHEHGSHSRSLTHRFVSRWQAQRTGDTVTYRDIGGTPPSFIDQRWIQAAFASPEQHEPWMDETLAESDQLIDELIPADILVIGAPLYNFGMPAALKAWVDQVVRMHRTVDYVPSEPESPFIPLLADRPRHAVILSSRGVGGFDPGGEMAHMNHLEPAITTVLEFIGITNVHSIAVEHQEDGGELLKASVKEAERRVDELVVQLQDSFIKAAPALTSSSLVSSV</sequence>
<feature type="domain" description="Flavodoxin-like fold" evidence="8">
    <location>
        <begin position="19"/>
        <end position="215"/>
    </location>
</feature>
<dbReference type="Proteomes" id="UP001143391">
    <property type="component" value="Unassembled WGS sequence"/>
</dbReference>
<dbReference type="InterPro" id="IPR003680">
    <property type="entry name" value="Flavodoxin_fold"/>
</dbReference>
<dbReference type="EC" id="1.7.1.17" evidence="6"/>
<evidence type="ECO:0000256" key="7">
    <source>
        <dbReference type="SAM" id="MobiDB-lite"/>
    </source>
</evidence>
<feature type="binding site" evidence="6">
    <location>
        <begin position="23"/>
        <end position="25"/>
    </location>
    <ligand>
        <name>FMN</name>
        <dbReference type="ChEBI" id="CHEBI:58210"/>
    </ligand>
</feature>
<evidence type="ECO:0000256" key="2">
    <source>
        <dbReference type="ARBA" id="ARBA00022643"/>
    </source>
</evidence>